<comment type="catalytic activity">
    <reaction evidence="10">
        <text>D-sedoheptulose 7-phosphate + D-glyceraldehyde 3-phosphate = D-erythrose 4-phosphate + beta-D-fructose 6-phosphate</text>
        <dbReference type="Rhea" id="RHEA:17053"/>
        <dbReference type="ChEBI" id="CHEBI:16897"/>
        <dbReference type="ChEBI" id="CHEBI:57483"/>
        <dbReference type="ChEBI" id="CHEBI:57634"/>
        <dbReference type="ChEBI" id="CHEBI:59776"/>
        <dbReference type="EC" id="2.2.1.2"/>
    </reaction>
</comment>
<dbReference type="InterPro" id="IPR001585">
    <property type="entry name" value="TAL/FSA"/>
</dbReference>
<dbReference type="GO" id="GO:0009052">
    <property type="term" value="P:pentose-phosphate shunt, non-oxidative branch"/>
    <property type="evidence" value="ECO:0007669"/>
    <property type="project" value="TreeGrafter"/>
</dbReference>
<proteinExistence type="inferred from homology"/>
<dbReference type="CDD" id="cd00957">
    <property type="entry name" value="Transaldolase_TalAB"/>
    <property type="match status" value="1"/>
</dbReference>
<dbReference type="SUPFAM" id="SSF51569">
    <property type="entry name" value="Aldolase"/>
    <property type="match status" value="1"/>
</dbReference>
<sequence length="333" mass="37116">MSEPQCKKSKMSTNSLEQLKSLTTVVADTGDFEAMRQFKPTDATTNPSLMLAAANIAQYKPLIEKAVHYGRKVGNSVNEQVENAMDMLCVLFGIEILKIVPGRVSTEVDARLSFDKEGSIAKAKKLIQLYADEGIEKDRILIKLASTWEGIQAAKELEEKNGIHCNLTLLFSFAQAVACAEARVTLISPFVGRILDWYVANSDKKSYKGEEDPGVISVTKIYNYYKKFDYKTVVMGASFRNIDEIIALAGCDLLTISPKLLGELEGSNISILKKLSRESAKKIKLEKLQLNEAQFRWMLNEDKMANDKLSEGIRNFAADSVKLEKLILNLIES</sequence>
<evidence type="ECO:0000256" key="9">
    <source>
        <dbReference type="ARBA" id="ARBA00023270"/>
    </source>
</evidence>
<keyword evidence="9" id="KW-0704">Schiff base</keyword>
<dbReference type="PROSITE" id="PS01054">
    <property type="entry name" value="TRANSALDOLASE_1"/>
    <property type="match status" value="1"/>
</dbReference>
<dbReference type="GO" id="GO:0004801">
    <property type="term" value="F:transaldolase activity"/>
    <property type="evidence" value="ECO:0007669"/>
    <property type="project" value="UniProtKB-EC"/>
</dbReference>
<dbReference type="PANTHER" id="PTHR10683:SF18">
    <property type="entry name" value="TRANSALDOLASE"/>
    <property type="match status" value="1"/>
</dbReference>
<evidence type="ECO:0000256" key="6">
    <source>
        <dbReference type="ARBA" id="ARBA00022490"/>
    </source>
</evidence>
<accession>A0AAW1VEH0</accession>
<dbReference type="HAMAP" id="MF_00492">
    <property type="entry name" value="Transaldolase_1"/>
    <property type="match status" value="1"/>
</dbReference>
<dbReference type="InterPro" id="IPR004730">
    <property type="entry name" value="Transaldolase_1"/>
</dbReference>
<dbReference type="NCBIfam" id="NF009001">
    <property type="entry name" value="PRK12346.1"/>
    <property type="match status" value="1"/>
</dbReference>
<keyword evidence="7 10" id="KW-0808">Transferase</keyword>
<keyword evidence="12" id="KW-1185">Reference proteome</keyword>
<dbReference type="Proteomes" id="UP001431783">
    <property type="component" value="Unassembled WGS sequence"/>
</dbReference>
<dbReference type="EC" id="2.2.1.2" evidence="4 10"/>
<name>A0AAW1VEH0_9CUCU</name>
<dbReference type="NCBIfam" id="TIGR00874">
    <property type="entry name" value="talAB"/>
    <property type="match status" value="1"/>
</dbReference>
<organism evidence="11 12">
    <name type="scientific">Henosepilachna vigintioctopunctata</name>
    <dbReference type="NCBI Taxonomy" id="420089"/>
    <lineage>
        <taxon>Eukaryota</taxon>
        <taxon>Metazoa</taxon>
        <taxon>Ecdysozoa</taxon>
        <taxon>Arthropoda</taxon>
        <taxon>Hexapoda</taxon>
        <taxon>Insecta</taxon>
        <taxon>Pterygota</taxon>
        <taxon>Neoptera</taxon>
        <taxon>Endopterygota</taxon>
        <taxon>Coleoptera</taxon>
        <taxon>Polyphaga</taxon>
        <taxon>Cucujiformia</taxon>
        <taxon>Coccinelloidea</taxon>
        <taxon>Coccinellidae</taxon>
        <taxon>Epilachninae</taxon>
        <taxon>Epilachnini</taxon>
        <taxon>Henosepilachna</taxon>
    </lineage>
</organism>
<evidence type="ECO:0000256" key="3">
    <source>
        <dbReference type="ARBA" id="ARBA00008012"/>
    </source>
</evidence>
<dbReference type="Gene3D" id="3.20.20.70">
    <property type="entry name" value="Aldolase class I"/>
    <property type="match status" value="1"/>
</dbReference>
<comment type="pathway">
    <text evidence="2 10">Carbohydrate degradation; pentose phosphate pathway; D-glyceraldehyde 3-phosphate and beta-D-fructose 6-phosphate from D-ribose 5-phosphate and D-xylulose 5-phosphate (non-oxidative stage): step 2/3.</text>
</comment>
<dbReference type="EMBL" id="JARQZJ010000129">
    <property type="protein sequence ID" value="KAK9891591.1"/>
    <property type="molecule type" value="Genomic_DNA"/>
</dbReference>
<dbReference type="InterPro" id="IPR013785">
    <property type="entry name" value="Aldolase_TIM"/>
</dbReference>
<dbReference type="InterPro" id="IPR018225">
    <property type="entry name" value="Transaldolase_AS"/>
</dbReference>
<evidence type="ECO:0000313" key="12">
    <source>
        <dbReference type="Proteomes" id="UP001431783"/>
    </source>
</evidence>
<keyword evidence="8 10" id="KW-0570">Pentose shunt</keyword>
<evidence type="ECO:0000256" key="7">
    <source>
        <dbReference type="ARBA" id="ARBA00022679"/>
    </source>
</evidence>
<gene>
    <name evidence="11" type="ORF">WA026_015551</name>
</gene>
<keyword evidence="6" id="KW-0963">Cytoplasm</keyword>
<dbReference type="FunFam" id="3.20.20.70:FF:000002">
    <property type="entry name" value="Transaldolase"/>
    <property type="match status" value="1"/>
</dbReference>
<dbReference type="PANTHER" id="PTHR10683">
    <property type="entry name" value="TRANSALDOLASE"/>
    <property type="match status" value="1"/>
</dbReference>
<dbReference type="GO" id="GO:0005975">
    <property type="term" value="P:carbohydrate metabolic process"/>
    <property type="evidence" value="ECO:0007669"/>
    <property type="project" value="InterPro"/>
</dbReference>
<evidence type="ECO:0000256" key="1">
    <source>
        <dbReference type="ARBA" id="ARBA00004496"/>
    </source>
</evidence>
<reference evidence="11 12" key="1">
    <citation type="submission" date="2023-03" db="EMBL/GenBank/DDBJ databases">
        <title>Genome insight into feeding habits of ladybird beetles.</title>
        <authorList>
            <person name="Li H.-S."/>
            <person name="Huang Y.-H."/>
            <person name="Pang H."/>
        </authorList>
    </citation>
    <scope>NUCLEOTIDE SEQUENCE [LARGE SCALE GENOMIC DNA]</scope>
    <source>
        <strain evidence="11">SYSU_2023b</strain>
        <tissue evidence="11">Whole body</tissue>
    </source>
</reference>
<evidence type="ECO:0000256" key="4">
    <source>
        <dbReference type="ARBA" id="ARBA00013151"/>
    </source>
</evidence>
<evidence type="ECO:0000256" key="5">
    <source>
        <dbReference type="ARBA" id="ARBA00018292"/>
    </source>
</evidence>
<evidence type="ECO:0000256" key="2">
    <source>
        <dbReference type="ARBA" id="ARBA00004857"/>
    </source>
</evidence>
<comment type="similarity">
    <text evidence="3">Belongs to the transaldolase family. Type 1 subfamily.</text>
</comment>
<comment type="subcellular location">
    <subcellularLocation>
        <location evidence="1">Cytoplasm</location>
    </subcellularLocation>
</comment>
<dbReference type="PROSITE" id="PS00958">
    <property type="entry name" value="TRANSALDOLASE_2"/>
    <property type="match status" value="1"/>
</dbReference>
<dbReference type="GO" id="GO:0005737">
    <property type="term" value="C:cytoplasm"/>
    <property type="evidence" value="ECO:0007669"/>
    <property type="project" value="UniProtKB-SubCell"/>
</dbReference>
<protein>
    <recommendedName>
        <fullName evidence="5 10">Transaldolase</fullName>
        <ecNumber evidence="4 10">2.2.1.2</ecNumber>
    </recommendedName>
</protein>
<comment type="caution">
    <text evidence="11">The sequence shown here is derived from an EMBL/GenBank/DDBJ whole genome shotgun (WGS) entry which is preliminary data.</text>
</comment>
<evidence type="ECO:0000256" key="8">
    <source>
        <dbReference type="ARBA" id="ARBA00023126"/>
    </source>
</evidence>
<comment type="function">
    <text evidence="10">Catalyzes the rate-limiting step of the non-oxidative phase in the pentose phosphate pathway. Catalyzes the reversible conversion of sedheptulose-7-phosphate and D-glyceraldehyde 3-phosphate into erythrose-4-phosphate and beta-D-fructose 6-phosphate.</text>
</comment>
<evidence type="ECO:0000313" key="11">
    <source>
        <dbReference type="EMBL" id="KAK9891591.1"/>
    </source>
</evidence>
<dbReference type="AlphaFoldDB" id="A0AAW1VEH0"/>
<dbReference type="Pfam" id="PF00923">
    <property type="entry name" value="TAL_FSA"/>
    <property type="match status" value="1"/>
</dbReference>
<evidence type="ECO:0000256" key="10">
    <source>
        <dbReference type="RuleBase" id="RU000501"/>
    </source>
</evidence>